<dbReference type="GO" id="GO:0043190">
    <property type="term" value="C:ATP-binding cassette (ABC) transporter complex"/>
    <property type="evidence" value="ECO:0007669"/>
    <property type="project" value="InterPro"/>
</dbReference>
<keyword evidence="5" id="KW-1185">Reference proteome</keyword>
<dbReference type="SUPFAM" id="SSF57184">
    <property type="entry name" value="Growth factor receptor domain"/>
    <property type="match status" value="1"/>
</dbReference>
<keyword evidence="1" id="KW-0472">Membrane</keyword>
<dbReference type="Gene3D" id="2.10.50.10">
    <property type="entry name" value="Tumor Necrosis Factor Receptor, subunit A, domain 2"/>
    <property type="match status" value="1"/>
</dbReference>
<comment type="caution">
    <text evidence="4">The sequence shown here is derived from an EMBL/GenBank/DDBJ whole genome shotgun (WGS) entry which is preliminary data.</text>
</comment>
<dbReference type="SUPFAM" id="SSF53850">
    <property type="entry name" value="Periplasmic binding protein-like II"/>
    <property type="match status" value="1"/>
</dbReference>
<feature type="signal peptide" evidence="2">
    <location>
        <begin position="1"/>
        <end position="27"/>
    </location>
</feature>
<feature type="transmembrane region" description="Helical" evidence="1">
    <location>
        <begin position="907"/>
        <end position="924"/>
    </location>
</feature>
<feature type="transmembrane region" description="Helical" evidence="1">
    <location>
        <begin position="608"/>
        <end position="629"/>
    </location>
</feature>
<proteinExistence type="predicted"/>
<keyword evidence="2" id="KW-0732">Signal</keyword>
<feature type="domain" description="ABC-type glycine betaine transport system substrate-binding" evidence="3">
    <location>
        <begin position="267"/>
        <end position="401"/>
    </location>
</feature>
<dbReference type="PANTHER" id="PTHR46967">
    <property type="entry name" value="INSULIN-LIKE GROWTH FACTOR BINDING PROTEIN,N-TERMINAL"/>
    <property type="match status" value="1"/>
</dbReference>
<dbReference type="SMART" id="SM01411">
    <property type="entry name" value="Ephrin_rec_like"/>
    <property type="match status" value="2"/>
</dbReference>
<dbReference type="Pfam" id="PF04069">
    <property type="entry name" value="OpuAC"/>
    <property type="match status" value="1"/>
</dbReference>
<feature type="transmembrane region" description="Helical" evidence="1">
    <location>
        <begin position="746"/>
        <end position="769"/>
    </location>
</feature>
<dbReference type="InterPro" id="IPR007210">
    <property type="entry name" value="ABC_Gly_betaine_transp_sub-bd"/>
</dbReference>
<feature type="transmembrane region" description="Helical" evidence="1">
    <location>
        <begin position="877"/>
        <end position="895"/>
    </location>
</feature>
<keyword evidence="1" id="KW-1133">Transmembrane helix</keyword>
<organism evidence="4 5">
    <name type="scientific">Symbiodinium microadriaticum</name>
    <name type="common">Dinoflagellate</name>
    <name type="synonym">Zooxanthella microadriatica</name>
    <dbReference type="NCBI Taxonomy" id="2951"/>
    <lineage>
        <taxon>Eukaryota</taxon>
        <taxon>Sar</taxon>
        <taxon>Alveolata</taxon>
        <taxon>Dinophyceae</taxon>
        <taxon>Suessiales</taxon>
        <taxon>Symbiodiniaceae</taxon>
        <taxon>Symbiodinium</taxon>
    </lineage>
</organism>
<dbReference type="InterPro" id="IPR009030">
    <property type="entry name" value="Growth_fac_rcpt_cys_sf"/>
</dbReference>
<name>A0A1Q9DKH8_SYMMI</name>
<evidence type="ECO:0000259" key="3">
    <source>
        <dbReference type="Pfam" id="PF04069"/>
    </source>
</evidence>
<reference evidence="4 5" key="1">
    <citation type="submission" date="2016-02" db="EMBL/GenBank/DDBJ databases">
        <title>Genome analysis of coral dinoflagellate symbionts highlights evolutionary adaptations to a symbiotic lifestyle.</title>
        <authorList>
            <person name="Aranda M."/>
            <person name="Li Y."/>
            <person name="Liew Y.J."/>
            <person name="Baumgarten S."/>
            <person name="Simakov O."/>
            <person name="Wilson M."/>
            <person name="Piel J."/>
            <person name="Ashoor H."/>
            <person name="Bougouffa S."/>
            <person name="Bajic V.B."/>
            <person name="Ryu T."/>
            <person name="Ravasi T."/>
            <person name="Bayer T."/>
            <person name="Micklem G."/>
            <person name="Kim H."/>
            <person name="Bhak J."/>
            <person name="Lajeunesse T.C."/>
            <person name="Voolstra C.R."/>
        </authorList>
    </citation>
    <scope>NUCLEOTIDE SEQUENCE [LARGE SCALE GENOMIC DNA]</scope>
    <source>
        <strain evidence="4 5">CCMP2467</strain>
    </source>
</reference>
<dbReference type="OrthoDB" id="433239at2759"/>
<feature type="transmembrane region" description="Helical" evidence="1">
    <location>
        <begin position="641"/>
        <end position="664"/>
    </location>
</feature>
<evidence type="ECO:0000256" key="1">
    <source>
        <dbReference type="SAM" id="Phobius"/>
    </source>
</evidence>
<dbReference type="EMBL" id="LSRX01000495">
    <property type="protein sequence ID" value="OLP95663.1"/>
    <property type="molecule type" value="Genomic_DNA"/>
</dbReference>
<dbReference type="Proteomes" id="UP000186817">
    <property type="component" value="Unassembled WGS sequence"/>
</dbReference>
<dbReference type="PANTHER" id="PTHR46967:SF1">
    <property type="entry name" value="KERATIN-ASSOCIATED PROTEIN 16-1-LIKE"/>
    <property type="match status" value="1"/>
</dbReference>
<evidence type="ECO:0000313" key="5">
    <source>
        <dbReference type="Proteomes" id="UP000186817"/>
    </source>
</evidence>
<sequence>MKAKMLSQTFMLRFFSPALFVIASVNAETSTCLARPTPAEERTNITIGDFSMPIGIASGDWQFNLILADLVAILLEEVLGYNVAKVVTGSELQKLLSVAGCSMATTGISCAYPSFYHIALEVMEFHTTLSEWSTALEQLGDLAPKDLGTLGYEGYEGIFIFEEPRKRCLEETGLDLSYFFSFNASWFHPENYLATIGSVDMDRLLPCSQSLYVEWPDLGDQYLSATGDSLGVEFVGSARLKCWEGKWWLAPACRSNASRCVAVVTGPEAWGMPYMVQQAAFHNMPLAIASALDTPTYEEINRELQSVFYWWSPDPTFAAFETRAVVFPPHNAAEHRQGIYQTQPSTKPVLKLVSSGLESSARRAYRLLENMQIKDSDVSDLLRLHVESGSNPRLTACEWLQASRDQWITWIPSKTECLVSKGLVNEAGDFVTSTTNAADCATCPPGRASVKFERTFLCSNCTVGSYQNAWGSTTCFSCEPGTVAAEFGMTQCSLCRLGEFANSSGMSKCFRCSAHPGSGSFLWFGRCWPCPRGTLCPGSNQLDLRPGYFSSPEEPAEVYICEENVCPGGPPGSCAENRDVESVACSMCLSGYHPRRDGSCHMCHNSDYLLLLSVLFLAFLGVAALYISLLKEAKAKQSRHVLVVVFGLSQFLVWLQMLSCIRRFNIDWADPLKGFLLVSEVLSLNVEVVSFACLTRSPVETFLLRALFMPGLALIASAVFGAHKAGAQVLVALVGFDLRQLDLRHLLRTIGSLFLLLFIILFTMLLAPFRCKEHPNGRFTVQGYPSVHCDGQGEHLQMFIIGGLACLMPISFLAVCVWLVTVELPRRMLQSDACFVRACSFLIIRFRPGAELFAVVLLLRNTLVALCPMLAAQSTQLLTMSLVLYVNLLLVALLRPWRFAVCNSSDMTILLGILVILDMGAVTVQDRDRTATAQIVMVFISLMFLASLATLCLGMSRCLAQKFRKRFKFFLCHHKRDAGAMARLLKMELERRLHGTRAFIDCDDLSDLTQLFSYVAQDTESFVILGTKEVFLRKWCIGEMVTARASGVRSLLLEWPDWRPPSETFIESVDSVVPDIHELVRFGIGLADVQDTFRQLSSVKKVRLPGQLNPANIAEMVDSVVGVGPVKGPRSSSRGGTSEFPLLVDPDNLEAVASALVLSTLLKPLLLGTQVPVPSVLLKGSRVAVSTKMSLMLCSENCFRSEHVQEWLLQAYQAPSCCMIPVLAEDSFRVPAASSVSAEFPESGLDIEDLHLYGVIIRVLFQDIAVIFLPQSFSREDLDLRAQQAARRLSAPQETLQSKVIRFMDSADAPTAKRWTEVPLTAEDNDTS</sequence>
<dbReference type="OMA" id="NISCLAR"/>
<evidence type="ECO:0000256" key="2">
    <source>
        <dbReference type="SAM" id="SignalP"/>
    </source>
</evidence>
<dbReference type="InterPro" id="IPR035897">
    <property type="entry name" value="Toll_tir_struct_dom_sf"/>
</dbReference>
<accession>A0A1Q9DKH8</accession>
<protein>
    <recommendedName>
        <fullName evidence="3">ABC-type glycine betaine transport system substrate-binding domain-containing protein</fullName>
    </recommendedName>
</protein>
<evidence type="ECO:0000313" key="4">
    <source>
        <dbReference type="EMBL" id="OLP95663.1"/>
    </source>
</evidence>
<feature type="chain" id="PRO_5012232236" description="ABC-type glycine betaine transport system substrate-binding domain-containing protein" evidence="2">
    <location>
        <begin position="28"/>
        <end position="1328"/>
    </location>
</feature>
<dbReference type="GO" id="GO:0022857">
    <property type="term" value="F:transmembrane transporter activity"/>
    <property type="evidence" value="ECO:0007669"/>
    <property type="project" value="InterPro"/>
</dbReference>
<dbReference type="SUPFAM" id="SSF52200">
    <property type="entry name" value="Toll/Interleukin receptor TIR domain"/>
    <property type="match status" value="1"/>
</dbReference>
<feature type="transmembrane region" description="Helical" evidence="1">
    <location>
        <begin position="707"/>
        <end position="734"/>
    </location>
</feature>
<gene>
    <name evidence="4" type="ORF">AK812_SmicGene22191</name>
</gene>
<feature type="transmembrane region" description="Helical" evidence="1">
    <location>
        <begin position="936"/>
        <end position="960"/>
    </location>
</feature>
<feature type="transmembrane region" description="Helical" evidence="1">
    <location>
        <begin position="796"/>
        <end position="820"/>
    </location>
</feature>
<feature type="transmembrane region" description="Helical" evidence="1">
    <location>
        <begin position="852"/>
        <end position="871"/>
    </location>
</feature>
<keyword evidence="1" id="KW-0812">Transmembrane</keyword>